<accession>A0ABM8BRT4</accession>
<keyword evidence="2" id="KW-1185">Reference proteome</keyword>
<proteinExistence type="predicted"/>
<gene>
    <name evidence="1" type="ORF">SHM_00270</name>
</gene>
<organism evidence="1 2">
    <name type="scientific">Spiroplasma ixodetis</name>
    <dbReference type="NCBI Taxonomy" id="2141"/>
    <lineage>
        <taxon>Bacteria</taxon>
        <taxon>Bacillati</taxon>
        <taxon>Mycoplasmatota</taxon>
        <taxon>Mollicutes</taxon>
        <taxon>Entomoplasmatales</taxon>
        <taxon>Spiroplasmataceae</taxon>
        <taxon>Spiroplasma</taxon>
    </lineage>
</organism>
<dbReference type="EMBL" id="AP026933">
    <property type="protein sequence ID" value="BDT02381.1"/>
    <property type="molecule type" value="Genomic_DNA"/>
</dbReference>
<evidence type="ECO:0000313" key="2">
    <source>
        <dbReference type="Proteomes" id="UP001163387"/>
    </source>
</evidence>
<evidence type="ECO:0000313" key="1">
    <source>
        <dbReference type="EMBL" id="BDT02381.1"/>
    </source>
</evidence>
<sequence>MEIKSFKKNIDLEKTIKNLPPKTFYIKLAIEKRLFKTITKIFIFNENDVKNYLNDKWHDLLELFNIKNYQEEMILNGNKFYININCKYKNSILIGKKGYTISALQNLLITYLEIKFKRNYQIVINVNNYLRLFSLYVLF</sequence>
<name>A0ABM8BRT4_9MOLU</name>
<dbReference type="RefSeq" id="WP_281748760.1">
    <property type="nucleotide sequence ID" value="NZ_AP026933.1"/>
</dbReference>
<dbReference type="Proteomes" id="UP001163387">
    <property type="component" value="Chromosome"/>
</dbReference>
<protein>
    <recommendedName>
        <fullName evidence="3">KH type-2 domain-containing protein</fullName>
    </recommendedName>
</protein>
<evidence type="ECO:0008006" key="3">
    <source>
        <dbReference type="Google" id="ProtNLM"/>
    </source>
</evidence>
<dbReference type="InterPro" id="IPR015946">
    <property type="entry name" value="KH_dom-like_a/b"/>
</dbReference>
<dbReference type="Gene3D" id="3.30.300.20">
    <property type="match status" value="1"/>
</dbReference>
<reference evidence="1 2" key="1">
    <citation type="journal article" date="2022" name="Front. Microbiol.">
        <title>Male-killing mechanisms vary between Spiroplasma species.</title>
        <authorList>
            <person name="Arai H."/>
            <person name="Inoue M."/>
            <person name="Kageyama D."/>
        </authorList>
    </citation>
    <scope>NUCLEOTIDE SEQUENCE [LARGE SCALE GENOMIC DNA]</scope>
    <source>
        <strain evidence="2">sHm</strain>
    </source>
</reference>